<comment type="caution">
    <text evidence="12">The sequence shown here is derived from an EMBL/GenBank/DDBJ whole genome shotgun (WGS) entry which is preliminary data.</text>
</comment>
<dbReference type="FunFam" id="2.40.50.140:FF:000004">
    <property type="entry name" value="Elongation factor P"/>
    <property type="match status" value="1"/>
</dbReference>
<evidence type="ECO:0000256" key="2">
    <source>
        <dbReference type="ARBA" id="ARBA00004815"/>
    </source>
</evidence>
<dbReference type="SMART" id="SM01185">
    <property type="entry name" value="EFP"/>
    <property type="match status" value="1"/>
</dbReference>
<dbReference type="Proteomes" id="UP000320813">
    <property type="component" value="Unassembled WGS sequence"/>
</dbReference>
<dbReference type="Gene3D" id="2.30.30.30">
    <property type="match status" value="1"/>
</dbReference>
<accession>A0A519B9T2</accession>
<evidence type="ECO:0000256" key="3">
    <source>
        <dbReference type="ARBA" id="ARBA00009479"/>
    </source>
</evidence>
<dbReference type="InterPro" id="IPR013185">
    <property type="entry name" value="Transl_elong_KOW-like"/>
</dbReference>
<evidence type="ECO:0000256" key="7">
    <source>
        <dbReference type="HAMAP-Rule" id="MF_00141"/>
    </source>
</evidence>
<dbReference type="GO" id="GO:0003746">
    <property type="term" value="F:translation elongation factor activity"/>
    <property type="evidence" value="ECO:0007669"/>
    <property type="project" value="UniProtKB-UniRule"/>
</dbReference>
<dbReference type="InterPro" id="IPR014722">
    <property type="entry name" value="Rib_uL2_dom2"/>
</dbReference>
<keyword evidence="5 7" id="KW-0251">Elongation factor</keyword>
<comment type="pathway">
    <text evidence="2 7">Protein biosynthesis; polypeptide chain elongation.</text>
</comment>
<evidence type="ECO:0000256" key="4">
    <source>
        <dbReference type="ARBA" id="ARBA00022490"/>
    </source>
</evidence>
<dbReference type="PANTHER" id="PTHR30053:SF12">
    <property type="entry name" value="ELONGATION FACTOR P (EF-P) FAMILY PROTEIN"/>
    <property type="match status" value="1"/>
</dbReference>
<reference evidence="12 13" key="1">
    <citation type="submission" date="2019-01" db="EMBL/GenBank/DDBJ databases">
        <title>Insights into ecological role of a new deltaproteobacterial order Candidatus Sinidesulfobacterales (Sva0485) by metagenomics and metatranscriptomics.</title>
        <authorList>
            <person name="Tan S."/>
            <person name="Liu J."/>
            <person name="Fang Y."/>
            <person name="Hedlund B.P."/>
            <person name="Lian Z.H."/>
            <person name="Huang L.Y."/>
            <person name="Li J.T."/>
            <person name="Huang L.N."/>
            <person name="Li W.J."/>
            <person name="Jiang H.C."/>
            <person name="Dong H.L."/>
            <person name="Shu W.S."/>
        </authorList>
    </citation>
    <scope>NUCLEOTIDE SEQUENCE [LARGE SCALE GENOMIC DNA]</scope>
    <source>
        <strain evidence="12">AP3</strain>
    </source>
</reference>
<protein>
    <recommendedName>
        <fullName evidence="7 8">Elongation factor P</fullName>
        <shortName evidence="7">EF-P</shortName>
    </recommendedName>
</protein>
<comment type="function">
    <text evidence="7">Involved in peptide bond synthesis. Stimulates efficient translation and peptide-bond synthesis on native or reconstituted 70S ribosomes in vitro. Probably functions indirectly by altering the affinity of the ribosome for aminoacyl-tRNA, thus increasing their reactivity as acceptors for peptidyl transferase.</text>
</comment>
<dbReference type="CDD" id="cd04470">
    <property type="entry name" value="S1_EF-P_repeat_1"/>
    <property type="match status" value="1"/>
</dbReference>
<evidence type="ECO:0000256" key="5">
    <source>
        <dbReference type="ARBA" id="ARBA00022768"/>
    </source>
</evidence>
<dbReference type="NCBIfam" id="NF001810">
    <property type="entry name" value="PRK00529.1"/>
    <property type="match status" value="1"/>
</dbReference>
<proteinExistence type="inferred from homology"/>
<gene>
    <name evidence="7 12" type="primary">efp</name>
    <name evidence="12" type="ORF">EVJ47_07325</name>
</gene>
<dbReference type="UniPathway" id="UPA00345"/>
<evidence type="ECO:0000256" key="1">
    <source>
        <dbReference type="ARBA" id="ARBA00004496"/>
    </source>
</evidence>
<dbReference type="HAMAP" id="MF_00141">
    <property type="entry name" value="EF_P"/>
    <property type="match status" value="1"/>
</dbReference>
<dbReference type="InterPro" id="IPR012340">
    <property type="entry name" value="NA-bd_OB-fold"/>
</dbReference>
<dbReference type="PROSITE" id="PS01275">
    <property type="entry name" value="EFP"/>
    <property type="match status" value="1"/>
</dbReference>
<dbReference type="GO" id="GO:0005829">
    <property type="term" value="C:cytosol"/>
    <property type="evidence" value="ECO:0007669"/>
    <property type="project" value="UniProtKB-ARBA"/>
</dbReference>
<comment type="similarity">
    <text evidence="3 7 9">Belongs to the elongation factor P family.</text>
</comment>
<evidence type="ECO:0000256" key="6">
    <source>
        <dbReference type="ARBA" id="ARBA00022917"/>
    </source>
</evidence>
<dbReference type="Gene3D" id="2.40.50.140">
    <property type="entry name" value="Nucleic acid-binding proteins"/>
    <property type="match status" value="2"/>
</dbReference>
<dbReference type="InterPro" id="IPR020599">
    <property type="entry name" value="Transl_elong_fac_P/YeiP"/>
</dbReference>
<dbReference type="SMART" id="SM00841">
    <property type="entry name" value="Elong-fact-P_C"/>
    <property type="match status" value="1"/>
</dbReference>
<dbReference type="SUPFAM" id="SSF50249">
    <property type="entry name" value="Nucleic acid-binding proteins"/>
    <property type="match status" value="2"/>
</dbReference>
<evidence type="ECO:0000256" key="8">
    <source>
        <dbReference type="NCBIfam" id="TIGR00038"/>
    </source>
</evidence>
<organism evidence="12 13">
    <name type="scientific">Candidatus Acidulodesulfobacterium ferriphilum</name>
    <dbReference type="NCBI Taxonomy" id="2597223"/>
    <lineage>
        <taxon>Bacteria</taxon>
        <taxon>Deltaproteobacteria</taxon>
        <taxon>Candidatus Acidulodesulfobacterales</taxon>
        <taxon>Candidatus Acidulodesulfobacterium</taxon>
    </lineage>
</organism>
<keyword evidence="6 7" id="KW-0648">Protein biosynthesis</keyword>
<dbReference type="InterPro" id="IPR013852">
    <property type="entry name" value="Transl_elong_P/YeiP_CS"/>
</dbReference>
<dbReference type="InterPro" id="IPR008991">
    <property type="entry name" value="Translation_prot_SH3-like_sf"/>
</dbReference>
<keyword evidence="4 7" id="KW-0963">Cytoplasm</keyword>
<dbReference type="GO" id="GO:0043043">
    <property type="term" value="P:peptide biosynthetic process"/>
    <property type="evidence" value="ECO:0007669"/>
    <property type="project" value="InterPro"/>
</dbReference>
<feature type="domain" description="Translation elongation factor P/YeiP central" evidence="11">
    <location>
        <begin position="67"/>
        <end position="121"/>
    </location>
</feature>
<evidence type="ECO:0000259" key="10">
    <source>
        <dbReference type="SMART" id="SM00841"/>
    </source>
</evidence>
<feature type="domain" description="Elongation factor P C-terminal" evidence="10">
    <location>
        <begin position="129"/>
        <end position="184"/>
    </location>
</feature>
<dbReference type="InterPro" id="IPR015365">
    <property type="entry name" value="Elong-fact-P_C"/>
</dbReference>
<dbReference type="SUPFAM" id="SSF50104">
    <property type="entry name" value="Translation proteins SH3-like domain"/>
    <property type="match status" value="1"/>
</dbReference>
<dbReference type="Pfam" id="PF09285">
    <property type="entry name" value="Elong-fact-P_C"/>
    <property type="match status" value="1"/>
</dbReference>
<dbReference type="InterPro" id="IPR011768">
    <property type="entry name" value="Transl_elongation_fac_P"/>
</dbReference>
<comment type="subcellular location">
    <subcellularLocation>
        <location evidence="1 7">Cytoplasm</location>
    </subcellularLocation>
</comment>
<dbReference type="NCBIfam" id="TIGR00038">
    <property type="entry name" value="efp"/>
    <property type="match status" value="1"/>
</dbReference>
<evidence type="ECO:0000256" key="9">
    <source>
        <dbReference type="RuleBase" id="RU004389"/>
    </source>
</evidence>
<dbReference type="Pfam" id="PF01132">
    <property type="entry name" value="EFP"/>
    <property type="match status" value="1"/>
</dbReference>
<dbReference type="Pfam" id="PF08207">
    <property type="entry name" value="EFP_N"/>
    <property type="match status" value="1"/>
</dbReference>
<dbReference type="FunFam" id="2.40.50.140:FF:000009">
    <property type="entry name" value="Elongation factor P"/>
    <property type="match status" value="1"/>
</dbReference>
<dbReference type="EMBL" id="SGBD01000004">
    <property type="protein sequence ID" value="RZD14037.1"/>
    <property type="molecule type" value="Genomic_DNA"/>
</dbReference>
<dbReference type="AlphaFoldDB" id="A0A519B9T2"/>
<dbReference type="CDD" id="cd05794">
    <property type="entry name" value="S1_EF-P_repeat_2"/>
    <property type="match status" value="1"/>
</dbReference>
<dbReference type="PANTHER" id="PTHR30053">
    <property type="entry name" value="ELONGATION FACTOR P"/>
    <property type="match status" value="1"/>
</dbReference>
<dbReference type="InterPro" id="IPR001059">
    <property type="entry name" value="Transl_elong_P/YeiP_cen"/>
</dbReference>
<evidence type="ECO:0000259" key="11">
    <source>
        <dbReference type="SMART" id="SM01185"/>
    </source>
</evidence>
<name>A0A519B9T2_9DELT</name>
<evidence type="ECO:0000313" key="13">
    <source>
        <dbReference type="Proteomes" id="UP000320813"/>
    </source>
</evidence>
<dbReference type="FunFam" id="2.30.30.30:FF:000003">
    <property type="entry name" value="Elongation factor P"/>
    <property type="match status" value="1"/>
</dbReference>
<dbReference type="PIRSF" id="PIRSF005901">
    <property type="entry name" value="EF-P"/>
    <property type="match status" value="1"/>
</dbReference>
<evidence type="ECO:0000313" key="12">
    <source>
        <dbReference type="EMBL" id="RZD14037.1"/>
    </source>
</evidence>
<sequence>MYSTTDFKKGLRIEMDREPFEIVDFQHVKPGKGGAFVRTKLKNLINGKVIDRTFRSGEKVETPNMEEKNMQYLYYEGNDYIFMDNATYDQIHISKEAVGDSAGFLLENIQVNVLYYNDKPVNIEVPNFIEVKIIKTEPGLRGDTVSGATKPATLETGLVINVPLFLNEGDIIKVDTRTKSYIERVSLK</sequence>